<feature type="transmembrane region" description="Helical" evidence="1">
    <location>
        <begin position="274"/>
        <end position="293"/>
    </location>
</feature>
<feature type="transmembrane region" description="Helical" evidence="1">
    <location>
        <begin position="195"/>
        <end position="212"/>
    </location>
</feature>
<evidence type="ECO:0000313" key="4">
    <source>
        <dbReference type="Proteomes" id="UP001596230"/>
    </source>
</evidence>
<dbReference type="GO" id="GO:0016746">
    <property type="term" value="F:acyltransferase activity"/>
    <property type="evidence" value="ECO:0007669"/>
    <property type="project" value="UniProtKB-KW"/>
</dbReference>
<feature type="transmembrane region" description="Helical" evidence="1">
    <location>
        <begin position="24"/>
        <end position="44"/>
    </location>
</feature>
<keyword evidence="3" id="KW-0012">Acyltransferase</keyword>
<accession>A0ABW1VZ98</accession>
<keyword evidence="1" id="KW-0812">Transmembrane</keyword>
<keyword evidence="1" id="KW-0472">Membrane</keyword>
<feature type="transmembrane region" description="Helical" evidence="1">
    <location>
        <begin position="51"/>
        <end position="69"/>
    </location>
</feature>
<keyword evidence="1" id="KW-1133">Transmembrane helix</keyword>
<keyword evidence="3" id="KW-0808">Transferase</keyword>
<feature type="transmembrane region" description="Helical" evidence="1">
    <location>
        <begin position="89"/>
        <end position="107"/>
    </location>
</feature>
<feature type="transmembrane region" description="Helical" evidence="1">
    <location>
        <begin position="248"/>
        <end position="267"/>
    </location>
</feature>
<feature type="transmembrane region" description="Helical" evidence="1">
    <location>
        <begin position="119"/>
        <end position="140"/>
    </location>
</feature>
<dbReference type="PANTHER" id="PTHR23028">
    <property type="entry name" value="ACETYLTRANSFERASE"/>
    <property type="match status" value="1"/>
</dbReference>
<dbReference type="EMBL" id="JBHSUB010000011">
    <property type="protein sequence ID" value="MFC6378658.1"/>
    <property type="molecule type" value="Genomic_DNA"/>
</dbReference>
<proteinExistence type="predicted"/>
<evidence type="ECO:0000313" key="3">
    <source>
        <dbReference type="EMBL" id="MFC6378658.1"/>
    </source>
</evidence>
<feature type="transmembrane region" description="Helical" evidence="1">
    <location>
        <begin position="171"/>
        <end position="189"/>
    </location>
</feature>
<protein>
    <submittedName>
        <fullName evidence="3">Acyltransferase family protein</fullName>
        <ecNumber evidence="3">2.3.-.-</ecNumber>
    </submittedName>
</protein>
<dbReference type="InterPro" id="IPR050879">
    <property type="entry name" value="Acyltransferase_3"/>
</dbReference>
<keyword evidence="4" id="KW-1185">Reference proteome</keyword>
<feature type="transmembrane region" description="Helical" evidence="1">
    <location>
        <begin position="308"/>
        <end position="328"/>
    </location>
</feature>
<feature type="domain" description="Acyltransferase 3" evidence="2">
    <location>
        <begin position="20"/>
        <end position="328"/>
    </location>
</feature>
<dbReference type="InterPro" id="IPR002656">
    <property type="entry name" value="Acyl_transf_3_dom"/>
</dbReference>
<reference evidence="4" key="1">
    <citation type="journal article" date="2019" name="Int. J. Syst. Evol. Microbiol.">
        <title>The Global Catalogue of Microorganisms (GCM) 10K type strain sequencing project: providing services to taxonomists for standard genome sequencing and annotation.</title>
        <authorList>
            <consortium name="The Broad Institute Genomics Platform"/>
            <consortium name="The Broad Institute Genome Sequencing Center for Infectious Disease"/>
            <person name="Wu L."/>
            <person name="Ma J."/>
        </authorList>
    </citation>
    <scope>NUCLEOTIDE SEQUENCE [LARGE SCALE GENOMIC DNA]</scope>
    <source>
        <strain evidence="4">CGMCC 1.18518</strain>
    </source>
</reference>
<evidence type="ECO:0000256" key="1">
    <source>
        <dbReference type="SAM" id="Phobius"/>
    </source>
</evidence>
<organism evidence="3 4">
    <name type="scientific">Tatumella terrea</name>
    <dbReference type="NCBI Taxonomy" id="419007"/>
    <lineage>
        <taxon>Bacteria</taxon>
        <taxon>Pseudomonadati</taxon>
        <taxon>Pseudomonadota</taxon>
        <taxon>Gammaproteobacteria</taxon>
        <taxon>Enterobacterales</taxon>
        <taxon>Erwiniaceae</taxon>
        <taxon>Tatumella</taxon>
    </lineage>
</organism>
<name>A0ABW1VZ98_9GAMM</name>
<dbReference type="Pfam" id="PF01757">
    <property type="entry name" value="Acyl_transf_3"/>
    <property type="match status" value="1"/>
</dbReference>
<dbReference type="EC" id="2.3.-.-" evidence="3"/>
<sequence length="351" mass="39984">MTTFPAVKIYGLKMNGMRFRSLDGLRGSMAVLVLYSHLIGSYFGWRPDRPLAGATLCVLFFFMLSGFVLSASHSKNEGFSYLLIRFARLWPLHFMTTISMLCIYIYNKRNGFYYSSEDVFTLGTFLKNILFLHGMILYKFKLLNEPSWSISLEFWCSLLIPYVFLKARLKIKLLLIPLLLFISYLCYPLKPPSNVLMAAICMLMGNVAYSVKDSSFIRSLSTSALFKPLACLCVIYCTAGIWTGFRGINAYLCLLSFIPLLFLDLTAEEFFVKRFFCSGIILFLGSVSFPLYLFHESVIVSGIVPKKLAFPLYSLSVLVISLAISYVYNEKIGNPLYRKLKTLISRKKSDV</sequence>
<feature type="transmembrane region" description="Helical" evidence="1">
    <location>
        <begin position="146"/>
        <end position="164"/>
    </location>
</feature>
<feature type="transmembrane region" description="Helical" evidence="1">
    <location>
        <begin position="224"/>
        <end position="242"/>
    </location>
</feature>
<comment type="caution">
    <text evidence="3">The sequence shown here is derived from an EMBL/GenBank/DDBJ whole genome shotgun (WGS) entry which is preliminary data.</text>
</comment>
<evidence type="ECO:0000259" key="2">
    <source>
        <dbReference type="Pfam" id="PF01757"/>
    </source>
</evidence>
<dbReference type="RefSeq" id="WP_385951254.1">
    <property type="nucleotide sequence ID" value="NZ_JBHSUB010000011.1"/>
</dbReference>
<dbReference type="Proteomes" id="UP001596230">
    <property type="component" value="Unassembled WGS sequence"/>
</dbReference>
<gene>
    <name evidence="3" type="ORF">ACFP9W_11310</name>
</gene>